<evidence type="ECO:0000256" key="1">
    <source>
        <dbReference type="SAM" id="Phobius"/>
    </source>
</evidence>
<keyword evidence="4" id="KW-1185">Reference proteome</keyword>
<dbReference type="RefSeq" id="WP_280101804.1">
    <property type="nucleotide sequence ID" value="NZ_CP122979.1"/>
</dbReference>
<dbReference type="SUPFAM" id="SSF52540">
    <property type="entry name" value="P-loop containing nucleoside triphosphate hydrolases"/>
    <property type="match status" value="1"/>
</dbReference>
<dbReference type="PANTHER" id="PTHR30121">
    <property type="entry name" value="UNCHARACTERIZED PROTEIN YJGR-RELATED"/>
    <property type="match status" value="1"/>
</dbReference>
<reference evidence="3" key="1">
    <citation type="submission" date="2023-04" db="EMBL/GenBank/DDBJ databases">
        <title>Completed genome of Mycoplasma lagogenitalium type strain 12MS.</title>
        <authorList>
            <person name="Spergser J."/>
        </authorList>
    </citation>
    <scope>NUCLEOTIDE SEQUENCE</scope>
    <source>
        <strain evidence="3">12MS</strain>
    </source>
</reference>
<gene>
    <name evidence="3" type="ORF">QEG99_03495</name>
</gene>
<dbReference type="Gene3D" id="3.40.50.300">
    <property type="entry name" value="P-loop containing nucleotide triphosphate hydrolases"/>
    <property type="match status" value="1"/>
</dbReference>
<dbReference type="InterPro" id="IPR043964">
    <property type="entry name" value="P-loop_TraG"/>
</dbReference>
<feature type="domain" description="TraG P-loop" evidence="2">
    <location>
        <begin position="483"/>
        <end position="836"/>
    </location>
</feature>
<dbReference type="GO" id="GO:0003677">
    <property type="term" value="F:DNA binding"/>
    <property type="evidence" value="ECO:0007669"/>
    <property type="project" value="UniProtKB-KW"/>
</dbReference>
<evidence type="ECO:0000313" key="4">
    <source>
        <dbReference type="Proteomes" id="UP001179842"/>
    </source>
</evidence>
<keyword evidence="1" id="KW-0472">Membrane</keyword>
<name>A0ABY8LTE1_9BACT</name>
<dbReference type="InterPro" id="IPR027417">
    <property type="entry name" value="P-loop_NTPase"/>
</dbReference>
<dbReference type="EMBL" id="CP122979">
    <property type="protein sequence ID" value="WGI36503.1"/>
    <property type="molecule type" value="Genomic_DNA"/>
</dbReference>
<dbReference type="NCBIfam" id="NF045975">
    <property type="entry name" value="VirB4_plasma"/>
    <property type="match status" value="1"/>
</dbReference>
<feature type="transmembrane region" description="Helical" evidence="1">
    <location>
        <begin position="21"/>
        <end position="41"/>
    </location>
</feature>
<keyword evidence="3" id="KW-0238">DNA-binding</keyword>
<dbReference type="Proteomes" id="UP001179842">
    <property type="component" value="Chromosome"/>
</dbReference>
<feature type="transmembrane region" description="Helical" evidence="1">
    <location>
        <begin position="47"/>
        <end position="66"/>
    </location>
</feature>
<sequence>MKYQIKRLKQSKKIIIFKGLALVDFLFLGIILSIASLPIIFIQNNNWILKISLFVVITLALLPLIVKYRKHQSKGYQIIIRMFKYISSAKKYKRIKGKNNKGNLNNIIPYSSFGKNCIINKDGKSVFGALKIYGKNITSESKNDQLTMMKNLTDFFNKIKTKATLVKLPVKEDLTKNLISIKDNKAKIENISKFYDEWNNEITFDFSQKMKSEYYLILYEQDEEKLELEINDLSRELSVCKIVSEKLNTKQLANLINEIYIHDPEFDFEKLKKDKITLNFDNVEFKKDYFKIDGNFYSTQTIHEYGTLLKNDWIWKIFNTPSVVIWHINTIDIELFLNNINRTEINAEMNAFEEKNRPKSRKMNQEIEAIKEIVDSAMSGQENIVESTIIFLTKATNLQTIKKVKTINERNLSSINSKIDNLIYRQFEGFSASLFIKNDLLKEFQEQAVSNISYGWPFVIEEFNDGTFPITGIDKNNNVPIFFDPRLKKSDRTNHNMFIFGEPGKGKTTFTKKIMLSNLAKGDEIILIDTQNEFTDFVEKLNGQMINLGSDNEIVINPLQIRNFWNPRPLTEEEYKFNNESLLIQQENFMEVWLKLLYGDKLGVNERDMIIYYLKDLYKSLGFYDTNENLSQLPNEKYPIVSDLIKHIQKGMKKSNIAFDNKTKINVLRTLKLDFENNGKFAKSFNNHSTLELNNKVICFNISSLINSENKNLLDSYFYLLVSYLQGKISLQSDKQNFIWLVFDEFHKYVKSDNMMIFNFIYSMAKEGRKFRSNCILTTQQVHDLTRTDALASMGRSIIESCQYLVLFSIKADSLSKIDSFFSSIGGLSENEKSNISLFRQGECLLIVSPLRRFQIKVNYNQLEQEFFFKKNQQSQ</sequence>
<keyword evidence="1" id="KW-0812">Transmembrane</keyword>
<proteinExistence type="predicted"/>
<organism evidence="3 4">
    <name type="scientific">Mesomycoplasma lagogenitalium</name>
    <dbReference type="NCBI Taxonomy" id="171286"/>
    <lineage>
        <taxon>Bacteria</taxon>
        <taxon>Bacillati</taxon>
        <taxon>Mycoplasmatota</taxon>
        <taxon>Mycoplasmoidales</taxon>
        <taxon>Metamycoplasmataceae</taxon>
        <taxon>Mesomycoplasma</taxon>
    </lineage>
</organism>
<protein>
    <submittedName>
        <fullName evidence="3">Type IV secretion system DNA-binding domain-containing protein</fullName>
    </submittedName>
</protein>
<dbReference type="PANTHER" id="PTHR30121:SF6">
    <property type="entry name" value="SLR6007 PROTEIN"/>
    <property type="match status" value="1"/>
</dbReference>
<dbReference type="Pfam" id="PF19044">
    <property type="entry name" value="P-loop_TraG"/>
    <property type="match status" value="1"/>
</dbReference>
<dbReference type="InterPro" id="IPR051162">
    <property type="entry name" value="T4SS_component"/>
</dbReference>
<keyword evidence="1" id="KW-1133">Transmembrane helix</keyword>
<dbReference type="Gene3D" id="1.10.8.730">
    <property type="match status" value="1"/>
</dbReference>
<evidence type="ECO:0000313" key="3">
    <source>
        <dbReference type="EMBL" id="WGI36503.1"/>
    </source>
</evidence>
<evidence type="ECO:0000259" key="2">
    <source>
        <dbReference type="Pfam" id="PF19044"/>
    </source>
</evidence>
<accession>A0ABY8LTE1</accession>